<evidence type="ECO:0000256" key="1">
    <source>
        <dbReference type="ARBA" id="ARBA00001936"/>
    </source>
</evidence>
<evidence type="ECO:0000313" key="8">
    <source>
        <dbReference type="Proteomes" id="UP001168877"/>
    </source>
</evidence>
<accession>A0AA39W355</accession>
<evidence type="ECO:0000259" key="6">
    <source>
        <dbReference type="Pfam" id="PF00557"/>
    </source>
</evidence>
<protein>
    <recommendedName>
        <fullName evidence="6">Peptidase M24 domain-containing protein</fullName>
    </recommendedName>
</protein>
<evidence type="ECO:0000256" key="3">
    <source>
        <dbReference type="ARBA" id="ARBA00022723"/>
    </source>
</evidence>
<evidence type="ECO:0000256" key="4">
    <source>
        <dbReference type="ARBA" id="ARBA00022801"/>
    </source>
</evidence>
<dbReference type="InterPro" id="IPR001714">
    <property type="entry name" value="Pept_M24_MAP"/>
</dbReference>
<dbReference type="GO" id="GO:0004177">
    <property type="term" value="F:aminopeptidase activity"/>
    <property type="evidence" value="ECO:0007669"/>
    <property type="project" value="TreeGrafter"/>
</dbReference>
<comment type="caution">
    <text evidence="7">The sequence shown here is derived from an EMBL/GenBank/DDBJ whole genome shotgun (WGS) entry which is preliminary data.</text>
</comment>
<dbReference type="EMBL" id="JAUESC010000003">
    <property type="protein sequence ID" value="KAK0601840.1"/>
    <property type="molecule type" value="Genomic_DNA"/>
</dbReference>
<organism evidence="7 8">
    <name type="scientific">Acer saccharum</name>
    <name type="common">Sugar maple</name>
    <dbReference type="NCBI Taxonomy" id="4024"/>
    <lineage>
        <taxon>Eukaryota</taxon>
        <taxon>Viridiplantae</taxon>
        <taxon>Streptophyta</taxon>
        <taxon>Embryophyta</taxon>
        <taxon>Tracheophyta</taxon>
        <taxon>Spermatophyta</taxon>
        <taxon>Magnoliopsida</taxon>
        <taxon>eudicotyledons</taxon>
        <taxon>Gunneridae</taxon>
        <taxon>Pentapetalae</taxon>
        <taxon>rosids</taxon>
        <taxon>malvids</taxon>
        <taxon>Sapindales</taxon>
        <taxon>Sapindaceae</taxon>
        <taxon>Hippocastanoideae</taxon>
        <taxon>Acereae</taxon>
        <taxon>Acer</taxon>
    </lineage>
</organism>
<dbReference type="Gene3D" id="3.90.230.10">
    <property type="entry name" value="Creatinase/methionine aminopeptidase superfamily"/>
    <property type="match status" value="1"/>
</dbReference>
<dbReference type="PRINTS" id="PR00599">
    <property type="entry name" value="MAPEPTIDASE"/>
</dbReference>
<dbReference type="AlphaFoldDB" id="A0AA39W355"/>
<dbReference type="Pfam" id="PF00557">
    <property type="entry name" value="Peptidase_M24"/>
    <property type="match status" value="1"/>
</dbReference>
<gene>
    <name evidence="7" type="ORF">LWI29_027939</name>
</gene>
<comment type="similarity">
    <text evidence="2">Belongs to the peptidase M24B family.</text>
</comment>
<keyword evidence="4" id="KW-0378">Hydrolase</keyword>
<reference evidence="7" key="2">
    <citation type="submission" date="2023-06" db="EMBL/GenBank/DDBJ databases">
        <authorList>
            <person name="Swenson N.G."/>
            <person name="Wegrzyn J.L."/>
            <person name="Mcevoy S.L."/>
        </authorList>
    </citation>
    <scope>NUCLEOTIDE SEQUENCE</scope>
    <source>
        <strain evidence="7">NS2018</strain>
        <tissue evidence="7">Leaf</tissue>
    </source>
</reference>
<proteinExistence type="inferred from homology"/>
<dbReference type="GO" id="GO:0006508">
    <property type="term" value="P:proteolysis"/>
    <property type="evidence" value="ECO:0007669"/>
    <property type="project" value="TreeGrafter"/>
</dbReference>
<dbReference type="SUPFAM" id="SSF55920">
    <property type="entry name" value="Creatinase/aminopeptidase"/>
    <property type="match status" value="1"/>
</dbReference>
<evidence type="ECO:0000256" key="2">
    <source>
        <dbReference type="ARBA" id="ARBA00008766"/>
    </source>
</evidence>
<sequence>MLAAKFEYECNMRDLTPVVGGGSNATVIHYSRNDQKIEDGDLVLIDVGCELHGYPSSESATELEALLLKEELYDLILQTNKECLKLCKPGANLLDIHHYLVRMLRKGLKEIGICPTSIGHYLGMDVHDSSTVSYECTLEPGVVITIEPGLYIPSSFDGPERF</sequence>
<dbReference type="InterPro" id="IPR036005">
    <property type="entry name" value="Creatinase/aminopeptidase-like"/>
</dbReference>
<dbReference type="InterPro" id="IPR052433">
    <property type="entry name" value="X-Pro_dipept-like"/>
</dbReference>
<keyword evidence="3" id="KW-0479">Metal-binding</keyword>
<dbReference type="GO" id="GO:0005739">
    <property type="term" value="C:mitochondrion"/>
    <property type="evidence" value="ECO:0007669"/>
    <property type="project" value="TreeGrafter"/>
</dbReference>
<dbReference type="GO" id="GO:0046872">
    <property type="term" value="F:metal ion binding"/>
    <property type="evidence" value="ECO:0007669"/>
    <property type="project" value="UniProtKB-KW"/>
</dbReference>
<dbReference type="Proteomes" id="UP001168877">
    <property type="component" value="Unassembled WGS sequence"/>
</dbReference>
<evidence type="ECO:0000256" key="5">
    <source>
        <dbReference type="ARBA" id="ARBA00023211"/>
    </source>
</evidence>
<keyword evidence="5" id="KW-0464">Manganese</keyword>
<reference evidence="7" key="1">
    <citation type="journal article" date="2022" name="Plant J.">
        <title>Strategies of tolerance reflected in two North American maple genomes.</title>
        <authorList>
            <person name="McEvoy S.L."/>
            <person name="Sezen U.U."/>
            <person name="Trouern-Trend A."/>
            <person name="McMahon S.M."/>
            <person name="Schaberg P.G."/>
            <person name="Yang J."/>
            <person name="Wegrzyn J.L."/>
            <person name="Swenson N.G."/>
        </authorList>
    </citation>
    <scope>NUCLEOTIDE SEQUENCE</scope>
    <source>
        <strain evidence="7">NS2018</strain>
    </source>
</reference>
<keyword evidence="8" id="KW-1185">Reference proteome</keyword>
<dbReference type="InterPro" id="IPR000994">
    <property type="entry name" value="Pept_M24"/>
</dbReference>
<comment type="cofactor">
    <cofactor evidence="1">
        <name>Mn(2+)</name>
        <dbReference type="ChEBI" id="CHEBI:29035"/>
    </cofactor>
</comment>
<name>A0AA39W355_ACESA</name>
<feature type="domain" description="Peptidase M24" evidence="6">
    <location>
        <begin position="8"/>
        <end position="154"/>
    </location>
</feature>
<dbReference type="PANTHER" id="PTHR43226:SF4">
    <property type="entry name" value="XAA-PRO AMINOPEPTIDASE 3"/>
    <property type="match status" value="1"/>
</dbReference>
<evidence type="ECO:0000313" key="7">
    <source>
        <dbReference type="EMBL" id="KAK0601840.1"/>
    </source>
</evidence>
<dbReference type="PANTHER" id="PTHR43226">
    <property type="entry name" value="XAA-PRO AMINOPEPTIDASE 3"/>
    <property type="match status" value="1"/>
</dbReference>